<evidence type="ECO:0000256" key="1">
    <source>
        <dbReference type="ARBA" id="ARBA00010577"/>
    </source>
</evidence>
<accession>A0A1H6FWV8</accession>
<keyword evidence="5" id="KW-1185">Reference proteome</keyword>
<evidence type="ECO:0000256" key="2">
    <source>
        <dbReference type="ARBA" id="ARBA00022795"/>
    </source>
</evidence>
<name>A0A1H6FWV8_THEAL</name>
<gene>
    <name evidence="4" type="ORF">SAMN02745716_1699</name>
</gene>
<evidence type="ECO:0000313" key="4">
    <source>
        <dbReference type="EMBL" id="SEH14658.1"/>
    </source>
</evidence>
<dbReference type="Pfam" id="PF03963">
    <property type="entry name" value="FlgD"/>
    <property type="match status" value="1"/>
</dbReference>
<keyword evidence="2" id="KW-1005">Bacterial flagellum biogenesis</keyword>
<dbReference type="GO" id="GO:0044781">
    <property type="term" value="P:bacterial-type flagellum organization"/>
    <property type="evidence" value="ECO:0007669"/>
    <property type="project" value="UniProtKB-KW"/>
</dbReference>
<keyword evidence="4" id="KW-0966">Cell projection</keyword>
<dbReference type="STRING" id="29539.SAMN02745716_1699"/>
<dbReference type="OrthoDB" id="9785233at2"/>
<dbReference type="InterPro" id="IPR005648">
    <property type="entry name" value="FlgD"/>
</dbReference>
<feature type="compositionally biased region" description="Low complexity" evidence="3">
    <location>
        <begin position="1"/>
        <end position="20"/>
    </location>
</feature>
<organism evidence="4 5">
    <name type="scientific">Thermoleophilum album</name>
    <dbReference type="NCBI Taxonomy" id="29539"/>
    <lineage>
        <taxon>Bacteria</taxon>
        <taxon>Bacillati</taxon>
        <taxon>Actinomycetota</taxon>
        <taxon>Thermoleophilia</taxon>
        <taxon>Thermoleophilales</taxon>
        <taxon>Thermoleophilaceae</taxon>
        <taxon>Thermoleophilum</taxon>
    </lineage>
</organism>
<sequence>MSTVQGTSSTATSATPAVGGSTSGGAGTRSLGAAGIDKDAFMKLLVAQLRMQNPLSPLDNEAFIAQMTQFATLEQVQAVAASSARVERAEAQQRAISLIGKTVTYGPENERQSGRVVRVELADDGPALVLDNGGRTSLERVVGVSP</sequence>
<feature type="region of interest" description="Disordered" evidence="3">
    <location>
        <begin position="1"/>
        <end position="26"/>
    </location>
</feature>
<evidence type="ECO:0000256" key="3">
    <source>
        <dbReference type="SAM" id="MobiDB-lite"/>
    </source>
</evidence>
<proteinExistence type="inferred from homology"/>
<reference evidence="5" key="1">
    <citation type="submission" date="2016-10" db="EMBL/GenBank/DDBJ databases">
        <authorList>
            <person name="Varghese N."/>
            <person name="Submissions S."/>
        </authorList>
    </citation>
    <scope>NUCLEOTIDE SEQUENCE [LARGE SCALE GENOMIC DNA]</scope>
    <source>
        <strain evidence="5">ATCC 35263</strain>
    </source>
</reference>
<evidence type="ECO:0000313" key="5">
    <source>
        <dbReference type="Proteomes" id="UP000222056"/>
    </source>
</evidence>
<dbReference type="Proteomes" id="UP000222056">
    <property type="component" value="Unassembled WGS sequence"/>
</dbReference>
<comment type="similarity">
    <text evidence="1">Belongs to the FlgD family.</text>
</comment>
<keyword evidence="4" id="KW-0969">Cilium</keyword>
<dbReference type="AlphaFoldDB" id="A0A1H6FWV8"/>
<dbReference type="EMBL" id="FNWJ01000002">
    <property type="protein sequence ID" value="SEH14658.1"/>
    <property type="molecule type" value="Genomic_DNA"/>
</dbReference>
<keyword evidence="4" id="KW-0282">Flagellum</keyword>
<protein>
    <submittedName>
        <fullName evidence="4">Flagellar basal-body rod modification protein FlgD</fullName>
    </submittedName>
</protein>
<dbReference type="RefSeq" id="WP_093118132.1">
    <property type="nucleotide sequence ID" value="NZ_FNWJ01000002.1"/>
</dbReference>